<dbReference type="InterPro" id="IPR042099">
    <property type="entry name" value="ANL_N_sf"/>
</dbReference>
<dbReference type="InterPro" id="IPR000873">
    <property type="entry name" value="AMP-dep_synth/lig_dom"/>
</dbReference>
<dbReference type="InterPro" id="IPR020845">
    <property type="entry name" value="AMP-binding_CS"/>
</dbReference>
<reference evidence="2" key="1">
    <citation type="submission" date="2020-05" db="EMBL/GenBank/DDBJ databases">
        <authorList>
            <person name="Chiriac C."/>
            <person name="Salcher M."/>
            <person name="Ghai R."/>
            <person name="Kavagutti S V."/>
        </authorList>
    </citation>
    <scope>NUCLEOTIDE SEQUENCE</scope>
</reference>
<dbReference type="PROSITE" id="PS00455">
    <property type="entry name" value="AMP_BINDING"/>
    <property type="match status" value="1"/>
</dbReference>
<dbReference type="EMBL" id="CAEZVJ010000085">
    <property type="protein sequence ID" value="CAB4631651.1"/>
    <property type="molecule type" value="Genomic_DNA"/>
</dbReference>
<dbReference type="InterPro" id="IPR050237">
    <property type="entry name" value="ATP-dep_AMP-bd_enzyme"/>
</dbReference>
<evidence type="ECO:0000313" key="3">
    <source>
        <dbReference type="EMBL" id="CAB4870062.1"/>
    </source>
</evidence>
<protein>
    <submittedName>
        <fullName evidence="2">Unannotated protein</fullName>
    </submittedName>
</protein>
<dbReference type="GO" id="GO:0016878">
    <property type="term" value="F:acid-thiol ligase activity"/>
    <property type="evidence" value="ECO:0007669"/>
    <property type="project" value="UniProtKB-ARBA"/>
</dbReference>
<dbReference type="PANTHER" id="PTHR43767:SF1">
    <property type="entry name" value="NONRIBOSOMAL PEPTIDE SYNTHASE PES1 (EUROFUNG)-RELATED"/>
    <property type="match status" value="1"/>
</dbReference>
<dbReference type="Gene3D" id="3.30.300.30">
    <property type="match status" value="1"/>
</dbReference>
<accession>A0A6J6J444</accession>
<dbReference type="InterPro" id="IPR045851">
    <property type="entry name" value="AMP-bd_C_sf"/>
</dbReference>
<feature type="domain" description="AMP-dependent synthetase/ligase" evidence="1">
    <location>
        <begin position="12"/>
        <end position="341"/>
    </location>
</feature>
<sequence>MTGLNPIHGVIERAAASPEAIAIQSAKGEFSNSVFVDTVVRIAAKLRADGVRPGSVVGLRMDPFLNTVFLAALMHEGAVSFVARGNIVDEYASSIDALYSDDAIFAAGVPGGVHVTPQWLEGAARINPRIEPHDFSDDESLVHLVFSSGTTGTPKGVPFTLRDLKIRTAAARVNWMPHLPFLSELGLDTVSGMQTYFWSLFAGETYLLPGSAADDLTHIERAMVQSIKTSPAKLKDLVAAVRAKQADVSSVKTVEVAGSLLSAQLAATFARVFAAELIYLYGSTEAGTITRAVYDPTDSQRVGRVVPTARVEIVDENDDSVPSGETGAVRLQSDYQATRYWPPTSHPTAFRDGWFYPGDMGFLDADGTLVITGRTDELINASGLKINPAWVESHIGVYRGISDLACFALGSDDGTSELALAFVSENDIDVDRFVAFLRDQLGDNAPRHVFRMIDIPRNPLGKVARLDLSNRIVVASQERSPS</sequence>
<dbReference type="SUPFAM" id="SSF56801">
    <property type="entry name" value="Acetyl-CoA synthetase-like"/>
    <property type="match status" value="1"/>
</dbReference>
<name>A0A6J6J444_9ZZZZ</name>
<proteinExistence type="predicted"/>
<dbReference type="Pfam" id="PF00501">
    <property type="entry name" value="AMP-binding"/>
    <property type="match status" value="1"/>
</dbReference>
<gene>
    <name evidence="2" type="ORF">UFOPK1961_00798</name>
    <name evidence="3" type="ORF">UFOPK3364_00700</name>
</gene>
<dbReference type="AlphaFoldDB" id="A0A6J6J444"/>
<dbReference type="EMBL" id="CAFBLO010000062">
    <property type="protein sequence ID" value="CAB4870062.1"/>
    <property type="molecule type" value="Genomic_DNA"/>
</dbReference>
<evidence type="ECO:0000313" key="2">
    <source>
        <dbReference type="EMBL" id="CAB4631651.1"/>
    </source>
</evidence>
<organism evidence="2">
    <name type="scientific">freshwater metagenome</name>
    <dbReference type="NCBI Taxonomy" id="449393"/>
    <lineage>
        <taxon>unclassified sequences</taxon>
        <taxon>metagenomes</taxon>
        <taxon>ecological metagenomes</taxon>
    </lineage>
</organism>
<dbReference type="PANTHER" id="PTHR43767">
    <property type="entry name" value="LONG-CHAIN-FATTY-ACID--COA LIGASE"/>
    <property type="match status" value="1"/>
</dbReference>
<dbReference type="CDD" id="cd04433">
    <property type="entry name" value="AFD_class_I"/>
    <property type="match status" value="1"/>
</dbReference>
<evidence type="ECO:0000259" key="1">
    <source>
        <dbReference type="Pfam" id="PF00501"/>
    </source>
</evidence>
<dbReference type="Gene3D" id="3.40.50.12780">
    <property type="entry name" value="N-terminal domain of ligase-like"/>
    <property type="match status" value="1"/>
</dbReference>